<reference evidence="4" key="1">
    <citation type="submission" date="2018-06" db="EMBL/GenBank/DDBJ databases">
        <title>The complete chloroplast genome of Silene kiusiana Makino(Caryophyllaceae).</title>
        <authorList>
            <person name="Yoon J.W."/>
            <person name="Lee J."/>
            <person name="Lim J.-S."/>
            <person name="Kwak M."/>
        </authorList>
    </citation>
    <scope>NUCLEOTIDE SEQUENCE</scope>
</reference>
<dbReference type="GO" id="GO:0009368">
    <property type="term" value="C:endopeptidase Clp complex"/>
    <property type="evidence" value="ECO:0007669"/>
    <property type="project" value="TreeGrafter"/>
</dbReference>
<dbReference type="InterPro" id="IPR001907">
    <property type="entry name" value="ClpP"/>
</dbReference>
<proteinExistence type="inferred from homology"/>
<dbReference type="GO" id="GO:0009532">
    <property type="term" value="C:plastid stroma"/>
    <property type="evidence" value="ECO:0007669"/>
    <property type="project" value="UniProtKB-ARBA"/>
</dbReference>
<name>A0A6J3XC76_9CARY</name>
<dbReference type="SUPFAM" id="SSF52096">
    <property type="entry name" value="ClpP/crotonase"/>
    <property type="match status" value="1"/>
</dbReference>
<dbReference type="InterPro" id="IPR023562">
    <property type="entry name" value="ClpP/TepA"/>
</dbReference>
<keyword evidence="4" id="KW-0150">Chloroplast</keyword>
<keyword evidence="3" id="KW-0812">Transmembrane</keyword>
<dbReference type="PANTHER" id="PTHR10381:SF73">
    <property type="entry name" value="ATP-DEPENDENT CLP PROTEASE PROTEOLYTIC SUBUNIT"/>
    <property type="match status" value="1"/>
</dbReference>
<evidence type="ECO:0000313" key="4">
    <source>
        <dbReference type="EMBL" id="AWX05950.1"/>
    </source>
</evidence>
<geneLocation type="chloroplast" evidence="4"/>
<dbReference type="Pfam" id="PF00574">
    <property type="entry name" value="CLP_protease"/>
    <property type="match status" value="1"/>
</dbReference>
<feature type="transmembrane region" description="Helical" evidence="3">
    <location>
        <begin position="91"/>
        <end position="111"/>
    </location>
</feature>
<keyword evidence="3" id="KW-1133">Transmembrane helix</keyword>
<dbReference type="GO" id="GO:0004176">
    <property type="term" value="F:ATP-dependent peptidase activity"/>
    <property type="evidence" value="ECO:0007669"/>
    <property type="project" value="InterPro"/>
</dbReference>
<comment type="similarity">
    <text evidence="1 2">Belongs to the peptidase S14 family.</text>
</comment>
<dbReference type="RefSeq" id="YP_009859823.1">
    <property type="nucleotide sequence ID" value="NC_048886.1"/>
</dbReference>
<dbReference type="GeneID" id="55631553"/>
<dbReference type="GO" id="GO:0051117">
    <property type="term" value="F:ATPase binding"/>
    <property type="evidence" value="ECO:0007669"/>
    <property type="project" value="TreeGrafter"/>
</dbReference>
<evidence type="ECO:0000256" key="2">
    <source>
        <dbReference type="RuleBase" id="RU003567"/>
    </source>
</evidence>
<dbReference type="InterPro" id="IPR029045">
    <property type="entry name" value="ClpP/crotonase-like_dom_sf"/>
</dbReference>
<dbReference type="CDD" id="cd07017">
    <property type="entry name" value="S14_ClpP_2"/>
    <property type="match status" value="1"/>
</dbReference>
<sequence length="197" mass="22119">MPVGVPKVPFLIPSDEEASWVDLYRLYRHRHLFITQELDEEIGNVVMGLMFYLSQEDSQKRLLLFLNSLGGLAVTGLGVCDTMRTVPADVYTIGLGTVASMASFILMKGVFPKRIAFPHAVMIHQPASDYIRDIADNCLVESTGILRLREELVDGYSNITGKALWIINEDLERDTFMSAEDAQSHGIVDRVGYFYNI</sequence>
<evidence type="ECO:0000256" key="1">
    <source>
        <dbReference type="ARBA" id="ARBA00007039"/>
    </source>
</evidence>
<accession>A0A6J3XC76</accession>
<dbReference type="GO" id="GO:0004252">
    <property type="term" value="F:serine-type endopeptidase activity"/>
    <property type="evidence" value="ECO:0007669"/>
    <property type="project" value="InterPro"/>
</dbReference>
<dbReference type="GO" id="GO:0006515">
    <property type="term" value="P:protein quality control for misfolded or incompletely synthesized proteins"/>
    <property type="evidence" value="ECO:0007669"/>
    <property type="project" value="TreeGrafter"/>
</dbReference>
<keyword evidence="4" id="KW-0934">Plastid</keyword>
<dbReference type="PANTHER" id="PTHR10381">
    <property type="entry name" value="ATP-DEPENDENT CLP PROTEASE PROTEOLYTIC SUBUNIT"/>
    <property type="match status" value="1"/>
</dbReference>
<dbReference type="AlphaFoldDB" id="A0A6J3XC76"/>
<protein>
    <recommendedName>
        <fullName evidence="2">ATP-dependent Clp protease proteolytic subunit</fullName>
    </recommendedName>
</protein>
<gene>
    <name evidence="4" type="primary">clpP</name>
</gene>
<dbReference type="Gene3D" id="3.90.226.10">
    <property type="entry name" value="2-enoyl-CoA Hydratase, Chain A, domain 1"/>
    <property type="match status" value="1"/>
</dbReference>
<dbReference type="EMBL" id="MH490802">
    <property type="protein sequence ID" value="AWX05950.1"/>
    <property type="molecule type" value="Genomic_DNA"/>
</dbReference>
<evidence type="ECO:0000256" key="3">
    <source>
        <dbReference type="SAM" id="Phobius"/>
    </source>
</evidence>
<organism evidence="4">
    <name type="scientific">Silene kiusiana</name>
    <dbReference type="NCBI Taxonomy" id="1170223"/>
    <lineage>
        <taxon>Eukaryota</taxon>
        <taxon>Viridiplantae</taxon>
        <taxon>Streptophyta</taxon>
        <taxon>Embryophyta</taxon>
        <taxon>Tracheophyta</taxon>
        <taxon>Spermatophyta</taxon>
        <taxon>Magnoliopsida</taxon>
        <taxon>eudicotyledons</taxon>
        <taxon>Gunneridae</taxon>
        <taxon>Pentapetalae</taxon>
        <taxon>Caryophyllales</taxon>
        <taxon>Caryophyllaceae</taxon>
        <taxon>Sileneae</taxon>
        <taxon>Silene</taxon>
        <taxon>Silene subgen. Lychnis</taxon>
        <taxon>Silene sect. Lychnis</taxon>
    </lineage>
</organism>
<dbReference type="PRINTS" id="PR00127">
    <property type="entry name" value="CLPPROTEASEP"/>
</dbReference>
<keyword evidence="3" id="KW-0472">Membrane</keyword>
<feature type="transmembrane region" description="Helical" evidence="3">
    <location>
        <begin position="62"/>
        <end position="79"/>
    </location>
</feature>